<dbReference type="Gene3D" id="3.30.420.10">
    <property type="entry name" value="Ribonuclease H-like superfamily/Ribonuclease H"/>
    <property type="match status" value="2"/>
</dbReference>
<dbReference type="Pfam" id="PF00665">
    <property type="entry name" value="rve"/>
    <property type="match status" value="1"/>
</dbReference>
<proteinExistence type="predicted"/>
<dbReference type="PANTHER" id="PTHR48475:SF2">
    <property type="entry name" value="RIBONUCLEASE H"/>
    <property type="match status" value="1"/>
</dbReference>
<dbReference type="Proteomes" id="UP000257109">
    <property type="component" value="Unassembled WGS sequence"/>
</dbReference>
<dbReference type="EMBL" id="QJKJ01013287">
    <property type="protein sequence ID" value="RDX66756.1"/>
    <property type="molecule type" value="Genomic_DNA"/>
</dbReference>
<dbReference type="InterPro" id="IPR002156">
    <property type="entry name" value="RNaseH_domain"/>
</dbReference>
<dbReference type="OrthoDB" id="1934793at2759"/>
<dbReference type="SUPFAM" id="SSF53098">
    <property type="entry name" value="Ribonuclease H-like"/>
    <property type="match status" value="2"/>
</dbReference>
<dbReference type="Gene3D" id="1.10.340.70">
    <property type="match status" value="1"/>
</dbReference>
<dbReference type="CDD" id="cd09279">
    <property type="entry name" value="RNase_HI_like"/>
    <property type="match status" value="1"/>
</dbReference>
<evidence type="ECO:0000313" key="3">
    <source>
        <dbReference type="EMBL" id="RDX66756.1"/>
    </source>
</evidence>
<dbReference type="Pfam" id="PF13456">
    <property type="entry name" value="RVT_3"/>
    <property type="match status" value="1"/>
</dbReference>
<keyword evidence="4" id="KW-1185">Reference proteome</keyword>
<dbReference type="InterPro" id="IPR036397">
    <property type="entry name" value="RNaseH_sf"/>
</dbReference>
<dbReference type="PROSITE" id="PS50879">
    <property type="entry name" value="RNASE_H_1"/>
    <property type="match status" value="1"/>
</dbReference>
<dbReference type="GO" id="GO:0004523">
    <property type="term" value="F:RNA-DNA hybrid ribonuclease activity"/>
    <property type="evidence" value="ECO:0007669"/>
    <property type="project" value="InterPro"/>
</dbReference>
<accession>A0A371EL79</accession>
<organism evidence="3 4">
    <name type="scientific">Mucuna pruriens</name>
    <name type="common">Velvet bean</name>
    <name type="synonym">Dolichos pruriens</name>
    <dbReference type="NCBI Taxonomy" id="157652"/>
    <lineage>
        <taxon>Eukaryota</taxon>
        <taxon>Viridiplantae</taxon>
        <taxon>Streptophyta</taxon>
        <taxon>Embryophyta</taxon>
        <taxon>Tracheophyta</taxon>
        <taxon>Spermatophyta</taxon>
        <taxon>Magnoliopsida</taxon>
        <taxon>eudicotyledons</taxon>
        <taxon>Gunneridae</taxon>
        <taxon>Pentapetalae</taxon>
        <taxon>rosids</taxon>
        <taxon>fabids</taxon>
        <taxon>Fabales</taxon>
        <taxon>Fabaceae</taxon>
        <taxon>Papilionoideae</taxon>
        <taxon>50 kb inversion clade</taxon>
        <taxon>NPAAA clade</taxon>
        <taxon>indigoferoid/millettioid clade</taxon>
        <taxon>Phaseoleae</taxon>
        <taxon>Mucuna</taxon>
    </lineage>
</organism>
<dbReference type="PANTHER" id="PTHR48475">
    <property type="entry name" value="RIBONUCLEASE H"/>
    <property type="match status" value="1"/>
</dbReference>
<evidence type="ECO:0000313" key="4">
    <source>
        <dbReference type="Proteomes" id="UP000257109"/>
    </source>
</evidence>
<dbReference type="AlphaFoldDB" id="A0A371EL79"/>
<dbReference type="InterPro" id="IPR001584">
    <property type="entry name" value="Integrase_cat-core"/>
</dbReference>
<dbReference type="GO" id="GO:0003676">
    <property type="term" value="F:nucleic acid binding"/>
    <property type="evidence" value="ECO:0007669"/>
    <property type="project" value="InterPro"/>
</dbReference>
<evidence type="ECO:0000259" key="1">
    <source>
        <dbReference type="PROSITE" id="PS50879"/>
    </source>
</evidence>
<protein>
    <submittedName>
        <fullName evidence="3">Pro-Pol polyprotein</fullName>
    </submittedName>
</protein>
<sequence length="369" mass="42181">MDHQTKQGVGPGLFSRGQTSLHFDFRASNNQAEYEALLAGMKLALEIEAKRLTVKSDSKLVTGQVNEEYQTKDSKLVKYWKKATTMIAYFESFTLLHVPRDQNERADLLTKLASTQRRGLQRSVIHESLSTPTVDRPEVQHNEGKETWMDPIKEYLKNEKLQNDSASTVKIRKETSKYVLIEQCLYQRGFSSPLLRCVDGDEALYIIQVHEGICGTHIDGRALAGKIARAGYYWPTLKTNCMNCVKKCDRCRRFANVHQAPPEQLHVVTSLWPFHKWGIDILGPFPIAPGQLKFLIVVVDYFTKWLEAEPVATITAERVKRFIWKRIVCRFSLPTEIVSDNGTQFASSTTTQFCQDLHIRQSFTSVEHP</sequence>
<name>A0A371EL79_MUCPR</name>
<gene>
    <name evidence="3" type="primary">pol</name>
    <name evidence="3" type="ORF">CR513_54443</name>
</gene>
<feature type="domain" description="Integrase catalytic" evidence="2">
    <location>
        <begin position="269"/>
        <end position="369"/>
    </location>
</feature>
<dbReference type="GO" id="GO:0015074">
    <property type="term" value="P:DNA integration"/>
    <property type="evidence" value="ECO:0007669"/>
    <property type="project" value="InterPro"/>
</dbReference>
<evidence type="ECO:0000259" key="2">
    <source>
        <dbReference type="PROSITE" id="PS50994"/>
    </source>
</evidence>
<comment type="caution">
    <text evidence="3">The sequence shown here is derived from an EMBL/GenBank/DDBJ whole genome shotgun (WGS) entry which is preliminary data.</text>
</comment>
<reference evidence="3" key="1">
    <citation type="submission" date="2018-05" db="EMBL/GenBank/DDBJ databases">
        <title>Draft genome of Mucuna pruriens seed.</title>
        <authorList>
            <person name="Nnadi N.E."/>
            <person name="Vos R."/>
            <person name="Hasami M.H."/>
            <person name="Devisetty U.K."/>
            <person name="Aguiy J.C."/>
        </authorList>
    </citation>
    <scope>NUCLEOTIDE SEQUENCE [LARGE SCALE GENOMIC DNA]</scope>
    <source>
        <strain evidence="3">JCA_2017</strain>
    </source>
</reference>
<feature type="non-terminal residue" evidence="3">
    <location>
        <position position="1"/>
    </location>
</feature>
<feature type="domain" description="RNase H type-1" evidence="1">
    <location>
        <begin position="1"/>
        <end position="115"/>
    </location>
</feature>
<dbReference type="InterPro" id="IPR012337">
    <property type="entry name" value="RNaseH-like_sf"/>
</dbReference>
<dbReference type="PROSITE" id="PS50994">
    <property type="entry name" value="INTEGRASE"/>
    <property type="match status" value="1"/>
</dbReference>